<dbReference type="Proteomes" id="UP001163603">
    <property type="component" value="Chromosome 13"/>
</dbReference>
<gene>
    <name evidence="1" type="ORF">Pint_21000</name>
</gene>
<keyword evidence="2" id="KW-1185">Reference proteome</keyword>
<name>A0ACC0XF37_9ROSI</name>
<organism evidence="1 2">
    <name type="scientific">Pistacia integerrima</name>
    <dbReference type="NCBI Taxonomy" id="434235"/>
    <lineage>
        <taxon>Eukaryota</taxon>
        <taxon>Viridiplantae</taxon>
        <taxon>Streptophyta</taxon>
        <taxon>Embryophyta</taxon>
        <taxon>Tracheophyta</taxon>
        <taxon>Spermatophyta</taxon>
        <taxon>Magnoliopsida</taxon>
        <taxon>eudicotyledons</taxon>
        <taxon>Gunneridae</taxon>
        <taxon>Pentapetalae</taxon>
        <taxon>rosids</taxon>
        <taxon>malvids</taxon>
        <taxon>Sapindales</taxon>
        <taxon>Anacardiaceae</taxon>
        <taxon>Pistacia</taxon>
    </lineage>
</organism>
<dbReference type="EMBL" id="CM047748">
    <property type="protein sequence ID" value="KAJ0015035.1"/>
    <property type="molecule type" value="Genomic_DNA"/>
</dbReference>
<protein>
    <submittedName>
        <fullName evidence="1">Uncharacterized protein</fullName>
    </submittedName>
</protein>
<proteinExistence type="predicted"/>
<evidence type="ECO:0000313" key="1">
    <source>
        <dbReference type="EMBL" id="KAJ0015035.1"/>
    </source>
</evidence>
<accession>A0ACC0XF37</accession>
<comment type="caution">
    <text evidence="1">The sequence shown here is derived from an EMBL/GenBank/DDBJ whole genome shotgun (WGS) entry which is preliminary data.</text>
</comment>
<sequence length="159" mass="17371">MHGLVAANTVVAASACSVWDVYGTLQVLTIINTFLPNVLGTVKVLEGDGHVGTLLNVTFSPGTPGVGYMKEMITKVDNKKRVKETETIEGGFIALGFKRYITQYKIIEKNSTSSIIRSTIKYELDDKLANLTSLINTKLVETLAETVGKYLTEKTPPPY</sequence>
<evidence type="ECO:0000313" key="2">
    <source>
        <dbReference type="Proteomes" id="UP001163603"/>
    </source>
</evidence>
<reference evidence="2" key="1">
    <citation type="journal article" date="2023" name="G3 (Bethesda)">
        <title>Genome assembly and association tests identify interacting loci associated with vigor, precocity, and sex in interspecific pistachio rootstocks.</title>
        <authorList>
            <person name="Palmer W."/>
            <person name="Jacygrad E."/>
            <person name="Sagayaradj S."/>
            <person name="Cavanaugh K."/>
            <person name="Han R."/>
            <person name="Bertier L."/>
            <person name="Beede B."/>
            <person name="Kafkas S."/>
            <person name="Golino D."/>
            <person name="Preece J."/>
            <person name="Michelmore R."/>
        </authorList>
    </citation>
    <scope>NUCLEOTIDE SEQUENCE [LARGE SCALE GENOMIC DNA]</scope>
</reference>